<sequence>MAPLTETSGFSINSSLEKNSLKNKIHTIGSYKLLETLGIGEFGKVKLAQHVHTGQKVAIKMIDKNYTEKVNIRDKVDREIVLLKKLSHPSIVKLFDVIETERYIGMVMEYASGGELFEYILTRDYLEEHVARPFFGQLISSVHYMHQKGVVHRDLKLENVLLFDDQRHIVITDFGFANNCTGQEDLLSTCCGSPCYAAPELLVGSEYVGPAVDIWSCGVVLYAMLCGFLPFDDHRNMSLLYKDMLEAPLVFPSRISPDARDLLRQMLEPNPEHRCKMEIVLAHPWLENQRTILEKSLETLETEAMEMSRTNGVTTSTTMAGITPEEEDEQGIAVNNSMHSNNFIGTIENVEKPQQSMKVASLAVASSPSPPPEVPSAVQTDDNIPKLQLSKRQRFFRLFYLIRKEKDTHCNNNNNTSSSSSNSTTSESDDIKHRRRFTWSLTMRRGDRKRKKRESNNSIACITRVHPESLLVFTKISDHQLLTLVLRVLAILGIHIRQDGNQQIACIRRPNDSGTIYGSMENGCEVTFIVDINYTASHGLRSIGIRHQEGQEVAYEFLCGKIMDMLELLLEPHHHHHQQHHHQQQQHQQ</sequence>
<dbReference type="InterPro" id="IPR008271">
    <property type="entry name" value="Ser/Thr_kinase_AS"/>
</dbReference>
<dbReference type="PANTHER" id="PTHR24346:SF110">
    <property type="entry name" value="NON-SPECIFIC SERINE_THREONINE PROTEIN KINASE"/>
    <property type="match status" value="1"/>
</dbReference>
<evidence type="ECO:0000256" key="3">
    <source>
        <dbReference type="ARBA" id="ARBA00022490"/>
    </source>
</evidence>
<accession>A0A8H7RX79</accession>
<evidence type="ECO:0000313" key="15">
    <source>
        <dbReference type="Proteomes" id="UP000646827"/>
    </source>
</evidence>
<keyword evidence="15" id="KW-1185">Reference proteome</keyword>
<dbReference type="AlphaFoldDB" id="A0A8H7RX79"/>
<comment type="subcellular location">
    <subcellularLocation>
        <location evidence="1">Cytoplasm</location>
    </subcellularLocation>
</comment>
<name>A0A8H7RX79_9FUNG</name>
<dbReference type="EMBL" id="JAEPRB010000243">
    <property type="protein sequence ID" value="KAG2218238.1"/>
    <property type="molecule type" value="Genomic_DNA"/>
</dbReference>
<dbReference type="Gene3D" id="1.10.510.10">
    <property type="entry name" value="Transferase(Phosphotransferase) domain 1"/>
    <property type="match status" value="1"/>
</dbReference>
<evidence type="ECO:0000256" key="6">
    <source>
        <dbReference type="ARBA" id="ARBA00022741"/>
    </source>
</evidence>
<gene>
    <name evidence="14" type="ORF">INT45_002757</name>
</gene>
<evidence type="ECO:0000313" key="14">
    <source>
        <dbReference type="EMBL" id="KAG2218238.1"/>
    </source>
</evidence>
<keyword evidence="7" id="KW-0418">Kinase</keyword>
<dbReference type="Proteomes" id="UP000646827">
    <property type="component" value="Unassembled WGS sequence"/>
</dbReference>
<evidence type="ECO:0000256" key="4">
    <source>
        <dbReference type="ARBA" id="ARBA00022527"/>
    </source>
</evidence>
<evidence type="ECO:0000256" key="11">
    <source>
        <dbReference type="PROSITE-ProRule" id="PRU10141"/>
    </source>
</evidence>
<dbReference type="Pfam" id="PF00069">
    <property type="entry name" value="Pkinase"/>
    <property type="match status" value="1"/>
</dbReference>
<dbReference type="InterPro" id="IPR017441">
    <property type="entry name" value="Protein_kinase_ATP_BS"/>
</dbReference>
<dbReference type="CDD" id="cd14003">
    <property type="entry name" value="STKc_AMPK-like"/>
    <property type="match status" value="1"/>
</dbReference>
<reference evidence="14 15" key="1">
    <citation type="submission" date="2020-12" db="EMBL/GenBank/DDBJ databases">
        <title>Metabolic potential, ecology and presence of endohyphal bacteria is reflected in genomic diversity of Mucoromycotina.</title>
        <authorList>
            <person name="Muszewska A."/>
            <person name="Okrasinska A."/>
            <person name="Steczkiewicz K."/>
            <person name="Drgas O."/>
            <person name="Orlowska M."/>
            <person name="Perlinska-Lenart U."/>
            <person name="Aleksandrzak-Piekarczyk T."/>
            <person name="Szatraj K."/>
            <person name="Zielenkiewicz U."/>
            <person name="Pilsyk S."/>
            <person name="Malc E."/>
            <person name="Mieczkowski P."/>
            <person name="Kruszewska J.S."/>
            <person name="Biernat P."/>
            <person name="Pawlowska J."/>
        </authorList>
    </citation>
    <scope>NUCLEOTIDE SEQUENCE [LARGE SCALE GENOMIC DNA]</scope>
    <source>
        <strain evidence="14 15">CBS 142.35</strain>
    </source>
</reference>
<evidence type="ECO:0000256" key="1">
    <source>
        <dbReference type="ARBA" id="ARBA00004496"/>
    </source>
</evidence>
<keyword evidence="5" id="KW-0808">Transferase</keyword>
<evidence type="ECO:0000256" key="5">
    <source>
        <dbReference type="ARBA" id="ARBA00022679"/>
    </source>
</evidence>
<dbReference type="PROSITE" id="PS50011">
    <property type="entry name" value="PROTEIN_KINASE_DOM"/>
    <property type="match status" value="1"/>
</dbReference>
<proteinExistence type="predicted"/>
<feature type="region of interest" description="Disordered" evidence="12">
    <location>
        <begin position="358"/>
        <end position="384"/>
    </location>
</feature>
<keyword evidence="3" id="KW-0963">Cytoplasm</keyword>
<dbReference type="GO" id="GO:0004674">
    <property type="term" value="F:protein serine/threonine kinase activity"/>
    <property type="evidence" value="ECO:0007669"/>
    <property type="project" value="UniProtKB-KW"/>
</dbReference>
<dbReference type="GO" id="GO:0005737">
    <property type="term" value="C:cytoplasm"/>
    <property type="evidence" value="ECO:0007669"/>
    <property type="project" value="UniProtKB-SubCell"/>
</dbReference>
<comment type="catalytic activity">
    <reaction evidence="10">
        <text>L-seryl-[protein] + ATP = O-phospho-L-seryl-[protein] + ADP + H(+)</text>
        <dbReference type="Rhea" id="RHEA:17989"/>
        <dbReference type="Rhea" id="RHEA-COMP:9863"/>
        <dbReference type="Rhea" id="RHEA-COMP:11604"/>
        <dbReference type="ChEBI" id="CHEBI:15378"/>
        <dbReference type="ChEBI" id="CHEBI:29999"/>
        <dbReference type="ChEBI" id="CHEBI:30616"/>
        <dbReference type="ChEBI" id="CHEBI:83421"/>
        <dbReference type="ChEBI" id="CHEBI:456216"/>
        <dbReference type="EC" id="2.7.11.1"/>
    </reaction>
</comment>
<dbReference type="EC" id="2.7.11.1" evidence="2"/>
<feature type="region of interest" description="Disordered" evidence="12">
    <location>
        <begin position="409"/>
        <end position="431"/>
    </location>
</feature>
<comment type="caution">
    <text evidence="14">The sequence shown here is derived from an EMBL/GenBank/DDBJ whole genome shotgun (WGS) entry which is preliminary data.</text>
</comment>
<dbReference type="PANTHER" id="PTHR24346">
    <property type="entry name" value="MAP/MICROTUBULE AFFINITY-REGULATING KINASE"/>
    <property type="match status" value="1"/>
</dbReference>
<evidence type="ECO:0000256" key="8">
    <source>
        <dbReference type="ARBA" id="ARBA00022840"/>
    </source>
</evidence>
<dbReference type="InterPro" id="IPR011009">
    <property type="entry name" value="Kinase-like_dom_sf"/>
</dbReference>
<evidence type="ECO:0000259" key="13">
    <source>
        <dbReference type="PROSITE" id="PS50011"/>
    </source>
</evidence>
<comment type="catalytic activity">
    <reaction evidence="9">
        <text>L-threonyl-[protein] + ATP = O-phospho-L-threonyl-[protein] + ADP + H(+)</text>
        <dbReference type="Rhea" id="RHEA:46608"/>
        <dbReference type="Rhea" id="RHEA-COMP:11060"/>
        <dbReference type="Rhea" id="RHEA-COMP:11605"/>
        <dbReference type="ChEBI" id="CHEBI:15378"/>
        <dbReference type="ChEBI" id="CHEBI:30013"/>
        <dbReference type="ChEBI" id="CHEBI:30616"/>
        <dbReference type="ChEBI" id="CHEBI:61977"/>
        <dbReference type="ChEBI" id="CHEBI:456216"/>
        <dbReference type="EC" id="2.7.11.1"/>
    </reaction>
</comment>
<dbReference type="FunFam" id="1.10.510.10:FF:001222">
    <property type="entry name" value="Serine/threonine-protein kinase ppk25"/>
    <property type="match status" value="1"/>
</dbReference>
<keyword evidence="6 11" id="KW-0547">Nucleotide-binding</keyword>
<feature type="domain" description="Protein kinase" evidence="13">
    <location>
        <begin position="31"/>
        <end position="286"/>
    </location>
</feature>
<evidence type="ECO:0000256" key="12">
    <source>
        <dbReference type="SAM" id="MobiDB-lite"/>
    </source>
</evidence>
<dbReference type="PROSITE" id="PS00107">
    <property type="entry name" value="PROTEIN_KINASE_ATP"/>
    <property type="match status" value="1"/>
</dbReference>
<dbReference type="InterPro" id="IPR000719">
    <property type="entry name" value="Prot_kinase_dom"/>
</dbReference>
<evidence type="ECO:0000256" key="7">
    <source>
        <dbReference type="ARBA" id="ARBA00022777"/>
    </source>
</evidence>
<evidence type="ECO:0000256" key="9">
    <source>
        <dbReference type="ARBA" id="ARBA00047899"/>
    </source>
</evidence>
<evidence type="ECO:0000256" key="2">
    <source>
        <dbReference type="ARBA" id="ARBA00012513"/>
    </source>
</evidence>
<dbReference type="GO" id="GO:0005524">
    <property type="term" value="F:ATP binding"/>
    <property type="evidence" value="ECO:0007669"/>
    <property type="project" value="UniProtKB-UniRule"/>
</dbReference>
<keyword evidence="8 11" id="KW-0067">ATP-binding</keyword>
<dbReference type="OrthoDB" id="193931at2759"/>
<dbReference type="FunFam" id="3.30.200.20:FF:000003">
    <property type="entry name" value="Non-specific serine/threonine protein kinase"/>
    <property type="match status" value="1"/>
</dbReference>
<protein>
    <recommendedName>
        <fullName evidence="2">non-specific serine/threonine protein kinase</fullName>
        <ecNumber evidence="2">2.7.11.1</ecNumber>
    </recommendedName>
</protein>
<feature type="binding site" evidence="11">
    <location>
        <position position="60"/>
    </location>
    <ligand>
        <name>ATP</name>
        <dbReference type="ChEBI" id="CHEBI:30616"/>
    </ligand>
</feature>
<feature type="compositionally biased region" description="Low complexity" evidence="12">
    <location>
        <begin position="411"/>
        <end position="426"/>
    </location>
</feature>
<dbReference type="GO" id="GO:0035556">
    <property type="term" value="P:intracellular signal transduction"/>
    <property type="evidence" value="ECO:0007669"/>
    <property type="project" value="TreeGrafter"/>
</dbReference>
<dbReference type="SMART" id="SM00220">
    <property type="entry name" value="S_TKc"/>
    <property type="match status" value="1"/>
</dbReference>
<dbReference type="SUPFAM" id="SSF56112">
    <property type="entry name" value="Protein kinase-like (PK-like)"/>
    <property type="match status" value="1"/>
</dbReference>
<dbReference type="PROSITE" id="PS00108">
    <property type="entry name" value="PROTEIN_KINASE_ST"/>
    <property type="match status" value="1"/>
</dbReference>
<organism evidence="14 15">
    <name type="scientific">Circinella minor</name>
    <dbReference type="NCBI Taxonomy" id="1195481"/>
    <lineage>
        <taxon>Eukaryota</taxon>
        <taxon>Fungi</taxon>
        <taxon>Fungi incertae sedis</taxon>
        <taxon>Mucoromycota</taxon>
        <taxon>Mucoromycotina</taxon>
        <taxon>Mucoromycetes</taxon>
        <taxon>Mucorales</taxon>
        <taxon>Lichtheimiaceae</taxon>
        <taxon>Circinella</taxon>
    </lineage>
</organism>
<keyword evidence="4" id="KW-0723">Serine/threonine-protein kinase</keyword>
<evidence type="ECO:0000256" key="10">
    <source>
        <dbReference type="ARBA" id="ARBA00048679"/>
    </source>
</evidence>